<dbReference type="Gene3D" id="3.40.50.720">
    <property type="entry name" value="NAD(P)-binding Rossmann-like Domain"/>
    <property type="match status" value="1"/>
</dbReference>
<evidence type="ECO:0000259" key="4">
    <source>
        <dbReference type="Pfam" id="PF22725"/>
    </source>
</evidence>
<dbReference type="PANTHER" id="PTHR22604:SF105">
    <property type="entry name" value="TRANS-1,2-DIHYDROBENZENE-1,2-DIOL DEHYDROGENASE"/>
    <property type="match status" value="1"/>
</dbReference>
<accession>A0ABT7IES9</accession>
<dbReference type="EMBL" id="JASSVS010000008">
    <property type="protein sequence ID" value="MDL0432666.1"/>
    <property type="molecule type" value="Genomic_DNA"/>
</dbReference>
<dbReference type="InterPro" id="IPR050984">
    <property type="entry name" value="Gfo/Idh/MocA_domain"/>
</dbReference>
<evidence type="ECO:0000259" key="3">
    <source>
        <dbReference type="Pfam" id="PF01408"/>
    </source>
</evidence>
<dbReference type="InterPro" id="IPR000683">
    <property type="entry name" value="Gfo/Idh/MocA-like_OxRdtase_N"/>
</dbReference>
<sequence length="332" mass="36750">MDFSWGLIGPGRIAEKFADAMKAEGVGTLKAVASRNADRAYAFADRHQVDTVYTDYAKLYQDDSLDAIYIATPHNFHLEQALAAIACGKHLLVEKPLTVTAADSERLFAAARARGVFVMEAMWSLFLPVYQQANAWLGQERIGEVSGLRSSFGFVVPRNPHDRLLNPDLAGGVLLDMGIYTVATSQWFMQAEPEDIVSQVHIGPTGVDETCAIQLHYPGARASQLLCSFENRYDNELTLFGNKGRLVIHSNFWESETISLVGYGNSVQTVDCPFDVNGFEYQIRHVVRCIAEGKTQSDVMPHERTLASQRIMDQVRRDAGLLNSSAACPIRC</sequence>
<feature type="domain" description="GFO/IDH/MocA-like oxidoreductase" evidence="4">
    <location>
        <begin position="130"/>
        <end position="246"/>
    </location>
</feature>
<evidence type="ECO:0000313" key="6">
    <source>
        <dbReference type="Proteomes" id="UP001227964"/>
    </source>
</evidence>
<name>A0ABT7IES9_9GAMM</name>
<evidence type="ECO:0000313" key="5">
    <source>
        <dbReference type="EMBL" id="MDL0432666.1"/>
    </source>
</evidence>
<comment type="similarity">
    <text evidence="1">Belongs to the Gfo/Idh/MocA family.</text>
</comment>
<organism evidence="5 6">
    <name type="scientific">Marinobacter azerbaijanicus</name>
    <dbReference type="NCBI Taxonomy" id="3050455"/>
    <lineage>
        <taxon>Bacteria</taxon>
        <taxon>Pseudomonadati</taxon>
        <taxon>Pseudomonadota</taxon>
        <taxon>Gammaproteobacteria</taxon>
        <taxon>Pseudomonadales</taxon>
        <taxon>Marinobacteraceae</taxon>
        <taxon>Marinobacter</taxon>
    </lineage>
</organism>
<comment type="caution">
    <text evidence="5">The sequence shown here is derived from an EMBL/GenBank/DDBJ whole genome shotgun (WGS) entry which is preliminary data.</text>
</comment>
<dbReference type="SUPFAM" id="SSF51735">
    <property type="entry name" value="NAD(P)-binding Rossmann-fold domains"/>
    <property type="match status" value="1"/>
</dbReference>
<keyword evidence="2" id="KW-0560">Oxidoreductase</keyword>
<dbReference type="PANTHER" id="PTHR22604">
    <property type="entry name" value="OXIDOREDUCTASES"/>
    <property type="match status" value="1"/>
</dbReference>
<reference evidence="5 6" key="1">
    <citation type="submission" date="2023-06" db="EMBL/GenBank/DDBJ databases">
        <title>Marinobacter azerbaijanicus a moderately halophilic, isolated from Urmia Lake in Azerbaijan region of Iran.</title>
        <authorList>
            <person name="Sanchez-Porro C."/>
            <person name="Aghdam E.M."/>
            <person name="Saheb S.M."/>
            <person name="Tarhriz V."/>
            <person name="Kazemi E."/>
            <person name="Ammozegar M.A."/>
            <person name="Ventosa A."/>
            <person name="Hejazi M.S."/>
        </authorList>
    </citation>
    <scope>NUCLEOTIDE SEQUENCE [LARGE SCALE GENOMIC DNA]</scope>
    <source>
        <strain evidence="5 6">TBZ242</strain>
    </source>
</reference>
<protein>
    <submittedName>
        <fullName evidence="5">Gfo/Idh/MocA family oxidoreductase</fullName>
    </submittedName>
</protein>
<dbReference type="InterPro" id="IPR036291">
    <property type="entry name" value="NAD(P)-bd_dom_sf"/>
</dbReference>
<dbReference type="SUPFAM" id="SSF55347">
    <property type="entry name" value="Glyceraldehyde-3-phosphate dehydrogenase-like, C-terminal domain"/>
    <property type="match status" value="1"/>
</dbReference>
<dbReference type="RefSeq" id="WP_285391905.1">
    <property type="nucleotide sequence ID" value="NZ_JASSVS010000008.1"/>
</dbReference>
<proteinExistence type="inferred from homology"/>
<evidence type="ECO:0000256" key="2">
    <source>
        <dbReference type="ARBA" id="ARBA00023002"/>
    </source>
</evidence>
<dbReference type="Proteomes" id="UP001227964">
    <property type="component" value="Unassembled WGS sequence"/>
</dbReference>
<dbReference type="Gene3D" id="3.30.360.10">
    <property type="entry name" value="Dihydrodipicolinate Reductase, domain 2"/>
    <property type="match status" value="1"/>
</dbReference>
<dbReference type="Pfam" id="PF01408">
    <property type="entry name" value="GFO_IDH_MocA"/>
    <property type="match status" value="1"/>
</dbReference>
<evidence type="ECO:0000256" key="1">
    <source>
        <dbReference type="ARBA" id="ARBA00010928"/>
    </source>
</evidence>
<keyword evidence="6" id="KW-1185">Reference proteome</keyword>
<feature type="domain" description="Gfo/Idh/MocA-like oxidoreductase N-terminal" evidence="3">
    <location>
        <begin position="3"/>
        <end position="120"/>
    </location>
</feature>
<dbReference type="Pfam" id="PF22725">
    <property type="entry name" value="GFO_IDH_MocA_C3"/>
    <property type="match status" value="1"/>
</dbReference>
<dbReference type="InterPro" id="IPR055170">
    <property type="entry name" value="GFO_IDH_MocA-like_dom"/>
</dbReference>
<gene>
    <name evidence="5" type="ORF">QPM17_16110</name>
</gene>